<evidence type="ECO:0000256" key="5">
    <source>
        <dbReference type="ARBA" id="ARBA00023242"/>
    </source>
</evidence>
<keyword evidence="9" id="KW-1185">Reference proteome</keyword>
<dbReference type="InterPro" id="IPR013087">
    <property type="entry name" value="Znf_C2H2_type"/>
</dbReference>
<sequence>SCKRLLNHNRRNHKRKAKKKVNRKFNCEVCSYTCAARGALEIHICMHTGERPHKCTIGDCSNGFVSRGHLLIHQRVLHKVKPFYCSD</sequence>
<dbReference type="GO" id="GO:0005634">
    <property type="term" value="C:nucleus"/>
    <property type="evidence" value="ECO:0007669"/>
    <property type="project" value="UniProtKB-ARBA"/>
</dbReference>
<evidence type="ECO:0000259" key="7">
    <source>
        <dbReference type="PROSITE" id="PS50157"/>
    </source>
</evidence>
<dbReference type="Gene3D" id="3.30.160.60">
    <property type="entry name" value="Classic Zinc Finger"/>
    <property type="match status" value="2"/>
</dbReference>
<keyword evidence="5" id="KW-0539">Nucleus</keyword>
<keyword evidence="2" id="KW-0677">Repeat</keyword>
<dbReference type="GO" id="GO:0000981">
    <property type="term" value="F:DNA-binding transcription factor activity, RNA polymerase II-specific"/>
    <property type="evidence" value="ECO:0007669"/>
    <property type="project" value="TreeGrafter"/>
</dbReference>
<feature type="non-terminal residue" evidence="8">
    <location>
        <position position="1"/>
    </location>
</feature>
<feature type="domain" description="C2H2-type" evidence="7">
    <location>
        <begin position="53"/>
        <end position="78"/>
    </location>
</feature>
<dbReference type="SUPFAM" id="SSF57667">
    <property type="entry name" value="beta-beta-alpha zinc fingers"/>
    <property type="match status" value="1"/>
</dbReference>
<comment type="caution">
    <text evidence="8">The sequence shown here is derived from an EMBL/GenBank/DDBJ whole genome shotgun (WGS) entry which is preliminary data.</text>
</comment>
<accession>A0AAV5TEK0</accession>
<dbReference type="GO" id="GO:0000978">
    <property type="term" value="F:RNA polymerase II cis-regulatory region sequence-specific DNA binding"/>
    <property type="evidence" value="ECO:0007669"/>
    <property type="project" value="TreeGrafter"/>
</dbReference>
<feature type="domain" description="C2H2-type" evidence="7">
    <location>
        <begin position="25"/>
        <end position="52"/>
    </location>
</feature>
<dbReference type="InterPro" id="IPR036236">
    <property type="entry name" value="Znf_C2H2_sf"/>
</dbReference>
<dbReference type="EMBL" id="BTSX01000003">
    <property type="protein sequence ID" value="GMS90291.1"/>
    <property type="molecule type" value="Genomic_DNA"/>
</dbReference>
<evidence type="ECO:0000256" key="1">
    <source>
        <dbReference type="ARBA" id="ARBA00022723"/>
    </source>
</evidence>
<evidence type="ECO:0000313" key="9">
    <source>
        <dbReference type="Proteomes" id="UP001432027"/>
    </source>
</evidence>
<keyword evidence="4" id="KW-0862">Zinc</keyword>
<dbReference type="PROSITE" id="PS50157">
    <property type="entry name" value="ZINC_FINGER_C2H2_2"/>
    <property type="match status" value="2"/>
</dbReference>
<dbReference type="Proteomes" id="UP001432027">
    <property type="component" value="Unassembled WGS sequence"/>
</dbReference>
<name>A0AAV5TEK0_9BILA</name>
<dbReference type="PANTHER" id="PTHR24388">
    <property type="entry name" value="ZINC FINGER PROTEIN"/>
    <property type="match status" value="1"/>
</dbReference>
<evidence type="ECO:0000256" key="6">
    <source>
        <dbReference type="PROSITE-ProRule" id="PRU00042"/>
    </source>
</evidence>
<evidence type="ECO:0000256" key="2">
    <source>
        <dbReference type="ARBA" id="ARBA00022737"/>
    </source>
</evidence>
<dbReference type="InterPro" id="IPR050527">
    <property type="entry name" value="Snail/Krueppel_Znf"/>
</dbReference>
<dbReference type="SMART" id="SM00355">
    <property type="entry name" value="ZnF_C2H2"/>
    <property type="match status" value="2"/>
</dbReference>
<dbReference type="GO" id="GO:0000122">
    <property type="term" value="P:negative regulation of transcription by RNA polymerase II"/>
    <property type="evidence" value="ECO:0007669"/>
    <property type="project" value="UniProtKB-ARBA"/>
</dbReference>
<dbReference type="FunFam" id="3.30.160.60:FF:000446">
    <property type="entry name" value="Zinc finger protein"/>
    <property type="match status" value="1"/>
</dbReference>
<proteinExistence type="predicted"/>
<organism evidence="8 9">
    <name type="scientific">Pristionchus entomophagus</name>
    <dbReference type="NCBI Taxonomy" id="358040"/>
    <lineage>
        <taxon>Eukaryota</taxon>
        <taxon>Metazoa</taxon>
        <taxon>Ecdysozoa</taxon>
        <taxon>Nematoda</taxon>
        <taxon>Chromadorea</taxon>
        <taxon>Rhabditida</taxon>
        <taxon>Rhabditina</taxon>
        <taxon>Diplogasteromorpha</taxon>
        <taxon>Diplogasteroidea</taxon>
        <taxon>Neodiplogasteridae</taxon>
        <taxon>Pristionchus</taxon>
    </lineage>
</organism>
<keyword evidence="3 6" id="KW-0863">Zinc-finger</keyword>
<keyword evidence="1" id="KW-0479">Metal-binding</keyword>
<evidence type="ECO:0000313" key="8">
    <source>
        <dbReference type="EMBL" id="GMS90291.1"/>
    </source>
</evidence>
<dbReference type="PANTHER" id="PTHR24388:SF53">
    <property type="entry name" value="CHORION TRANSCRIPTION FACTOR CF2-RELATED"/>
    <property type="match status" value="1"/>
</dbReference>
<reference evidence="8" key="1">
    <citation type="submission" date="2023-10" db="EMBL/GenBank/DDBJ databases">
        <title>Genome assembly of Pristionchus species.</title>
        <authorList>
            <person name="Yoshida K."/>
            <person name="Sommer R.J."/>
        </authorList>
    </citation>
    <scope>NUCLEOTIDE SEQUENCE</scope>
    <source>
        <strain evidence="8">RS0144</strain>
    </source>
</reference>
<evidence type="ECO:0000256" key="4">
    <source>
        <dbReference type="ARBA" id="ARBA00022833"/>
    </source>
</evidence>
<dbReference type="GO" id="GO:0008270">
    <property type="term" value="F:zinc ion binding"/>
    <property type="evidence" value="ECO:0007669"/>
    <property type="project" value="UniProtKB-KW"/>
</dbReference>
<protein>
    <recommendedName>
        <fullName evidence="7">C2H2-type domain-containing protein</fullName>
    </recommendedName>
</protein>
<gene>
    <name evidence="8" type="ORF">PENTCL1PPCAC_12466</name>
</gene>
<dbReference type="PROSITE" id="PS00028">
    <property type="entry name" value="ZINC_FINGER_C2H2_1"/>
    <property type="match status" value="2"/>
</dbReference>
<evidence type="ECO:0000256" key="3">
    <source>
        <dbReference type="ARBA" id="ARBA00022771"/>
    </source>
</evidence>
<dbReference type="AlphaFoldDB" id="A0AAV5TEK0"/>
<feature type="non-terminal residue" evidence="8">
    <location>
        <position position="87"/>
    </location>
</feature>